<keyword evidence="6" id="KW-1185">Reference proteome</keyword>
<accession>A0ABW3HJV4</accession>
<dbReference type="InterPro" id="IPR036390">
    <property type="entry name" value="WH_DNA-bd_sf"/>
</dbReference>
<name>A0ABW3HJV4_9BACL</name>
<evidence type="ECO:0000259" key="4">
    <source>
        <dbReference type="Pfam" id="PF01638"/>
    </source>
</evidence>
<comment type="caution">
    <text evidence="5">The sequence shown here is derived from an EMBL/GenBank/DDBJ whole genome shotgun (WGS) entry which is preliminary data.</text>
</comment>
<dbReference type="PANTHER" id="PTHR33204">
    <property type="entry name" value="TRANSCRIPTIONAL REGULATOR, MARR FAMILY"/>
    <property type="match status" value="1"/>
</dbReference>
<protein>
    <submittedName>
        <fullName evidence="5">Winged helix-turn-helix transcriptional regulator</fullName>
    </submittedName>
</protein>
<dbReference type="InterPro" id="IPR036388">
    <property type="entry name" value="WH-like_DNA-bd_sf"/>
</dbReference>
<dbReference type="SUPFAM" id="SSF46785">
    <property type="entry name" value="Winged helix' DNA-binding domain"/>
    <property type="match status" value="2"/>
</dbReference>
<dbReference type="Gene3D" id="1.10.10.10">
    <property type="entry name" value="Winged helix-like DNA-binding domain superfamily/Winged helix DNA-binding domain"/>
    <property type="match status" value="2"/>
</dbReference>
<dbReference type="Pfam" id="PF01638">
    <property type="entry name" value="HxlR"/>
    <property type="match status" value="2"/>
</dbReference>
<evidence type="ECO:0000313" key="6">
    <source>
        <dbReference type="Proteomes" id="UP001596989"/>
    </source>
</evidence>
<gene>
    <name evidence="5" type="ORF">ACFQ2I_00115</name>
</gene>
<dbReference type="PANTHER" id="PTHR33204:SF18">
    <property type="entry name" value="TRANSCRIPTIONAL REGULATORY PROTEIN"/>
    <property type="match status" value="1"/>
</dbReference>
<keyword evidence="3" id="KW-0804">Transcription</keyword>
<organism evidence="5 6">
    <name type="scientific">Paenibacillus chungangensis</name>
    <dbReference type="NCBI Taxonomy" id="696535"/>
    <lineage>
        <taxon>Bacteria</taxon>
        <taxon>Bacillati</taxon>
        <taxon>Bacillota</taxon>
        <taxon>Bacilli</taxon>
        <taxon>Bacillales</taxon>
        <taxon>Paenibacillaceae</taxon>
        <taxon>Paenibacillus</taxon>
    </lineage>
</organism>
<dbReference type="RefSeq" id="WP_377561399.1">
    <property type="nucleotide sequence ID" value="NZ_JBHTJZ010000002.1"/>
</dbReference>
<evidence type="ECO:0000256" key="1">
    <source>
        <dbReference type="ARBA" id="ARBA00023015"/>
    </source>
</evidence>
<dbReference type="Proteomes" id="UP001596989">
    <property type="component" value="Unassembled WGS sequence"/>
</dbReference>
<sequence length="187" mass="21071">MSNARQIIALSKELSGRWVIPILLALESSGGRFTPLQNQLQIAPARLSGNLKQLNALGLLRHLSPYERRHPLLPEYQLTDKGRLYREAAKAMRYADTEIGHGLLSARAWNMPVLIALHMQYDRFQDIRTALGSITPRMLSMRLDELNGAQLIDKQIMETPRPTYAYGLTAITEAPVSRMADDLHSLL</sequence>
<proteinExistence type="predicted"/>
<feature type="domain" description="HTH hxlR-type" evidence="4">
    <location>
        <begin position="108"/>
        <end position="171"/>
    </location>
</feature>
<dbReference type="EMBL" id="JBHTJZ010000002">
    <property type="protein sequence ID" value="MFD0957796.1"/>
    <property type="molecule type" value="Genomic_DNA"/>
</dbReference>
<reference evidence="6" key="1">
    <citation type="journal article" date="2019" name="Int. J. Syst. Evol. Microbiol.">
        <title>The Global Catalogue of Microorganisms (GCM) 10K type strain sequencing project: providing services to taxonomists for standard genome sequencing and annotation.</title>
        <authorList>
            <consortium name="The Broad Institute Genomics Platform"/>
            <consortium name="The Broad Institute Genome Sequencing Center for Infectious Disease"/>
            <person name="Wu L."/>
            <person name="Ma J."/>
        </authorList>
    </citation>
    <scope>NUCLEOTIDE SEQUENCE [LARGE SCALE GENOMIC DNA]</scope>
    <source>
        <strain evidence="6">CCUG 59129</strain>
    </source>
</reference>
<dbReference type="InterPro" id="IPR002577">
    <property type="entry name" value="HTH_HxlR"/>
</dbReference>
<evidence type="ECO:0000313" key="5">
    <source>
        <dbReference type="EMBL" id="MFD0957796.1"/>
    </source>
</evidence>
<keyword evidence="1" id="KW-0805">Transcription regulation</keyword>
<keyword evidence="2" id="KW-0238">DNA-binding</keyword>
<evidence type="ECO:0000256" key="3">
    <source>
        <dbReference type="ARBA" id="ARBA00023163"/>
    </source>
</evidence>
<evidence type="ECO:0000256" key="2">
    <source>
        <dbReference type="ARBA" id="ARBA00023125"/>
    </source>
</evidence>
<feature type="domain" description="HTH hxlR-type" evidence="4">
    <location>
        <begin position="14"/>
        <end position="92"/>
    </location>
</feature>